<evidence type="ECO:0000313" key="1">
    <source>
        <dbReference type="EMBL" id="EEE47514.1"/>
    </source>
</evidence>
<dbReference type="Proteomes" id="UP000004703">
    <property type="component" value="Chromosome"/>
</dbReference>
<comment type="caution">
    <text evidence="1">The sequence shown here is derived from an EMBL/GenBank/DDBJ whole genome shotgun (WGS) entry which is preliminary data.</text>
</comment>
<dbReference type="Gene3D" id="1.20.58.320">
    <property type="entry name" value="TPR-like"/>
    <property type="match status" value="1"/>
</dbReference>
<sequence length="183" mass="20514">MSDGLVSPIDVLDFWWEAGAEKWFARDDGFDARCRDTFLATIKAAQQGDLDEWAETPSGALALILLLDQFTRNVFRGSAEAFAADPKAVAIAEAAVSRGYDKAFPKAVRVFFYLPFEHAEDMQLQERAVDLCQPLGNMEFYHYALIHMDVIRRFGRFPHRNDVLGRASTEAEIAFLRAGGFSA</sequence>
<accession>A0A5E8H4B5</accession>
<dbReference type="SUPFAM" id="SSF48452">
    <property type="entry name" value="TPR-like"/>
    <property type="match status" value="1"/>
</dbReference>
<dbReference type="Gene3D" id="1.25.40.10">
    <property type="entry name" value="Tetratricopeptide repeat domain"/>
    <property type="match status" value="1"/>
</dbReference>
<dbReference type="EMBL" id="ACCU02000004">
    <property type="protein sequence ID" value="EEE47514.1"/>
    <property type="molecule type" value="Genomic_DNA"/>
</dbReference>
<dbReference type="Pfam" id="PF06041">
    <property type="entry name" value="DUF924"/>
    <property type="match status" value="1"/>
</dbReference>
<protein>
    <recommendedName>
        <fullName evidence="3">DUF924 domain-containing protein</fullName>
    </recommendedName>
</protein>
<reference evidence="1 2" key="2">
    <citation type="submission" date="2013-04" db="EMBL/GenBank/DDBJ databases">
        <authorList>
            <person name="Fiebig A."/>
            <person name="Pradella S."/>
            <person name="Wagner-Doebler I."/>
        </authorList>
    </citation>
    <scope>NUCLEOTIDE SEQUENCE [LARGE SCALE GENOMIC DNA]</scope>
    <source>
        <strain evidence="2">DSM 17067 / NCIMB 14079 / DFL-11</strain>
    </source>
</reference>
<dbReference type="InterPro" id="IPR010323">
    <property type="entry name" value="DUF924"/>
</dbReference>
<gene>
    <name evidence="1" type="ORF">SADFL11_4803</name>
</gene>
<proteinExistence type="predicted"/>
<dbReference type="RefSeq" id="WP_008196623.1">
    <property type="nucleotide sequence ID" value="NZ_CM011002.1"/>
</dbReference>
<organism evidence="1 2">
    <name type="scientific">Roseibium alexandrii (strain DSM 17067 / NCIMB 14079 / DFL-11)</name>
    <name type="common">Labrenzia alexandrii</name>
    <dbReference type="NCBI Taxonomy" id="244592"/>
    <lineage>
        <taxon>Bacteria</taxon>
        <taxon>Pseudomonadati</taxon>
        <taxon>Pseudomonadota</taxon>
        <taxon>Alphaproteobacteria</taxon>
        <taxon>Hyphomicrobiales</taxon>
        <taxon>Stappiaceae</taxon>
        <taxon>Roseibium</taxon>
    </lineage>
</organism>
<dbReference type="InterPro" id="IPR011990">
    <property type="entry name" value="TPR-like_helical_dom_sf"/>
</dbReference>
<evidence type="ECO:0000313" key="2">
    <source>
        <dbReference type="Proteomes" id="UP000004703"/>
    </source>
</evidence>
<dbReference type="AlphaFoldDB" id="A0A5E8H4B5"/>
<name>A0A5E8H4B5_ROSAD</name>
<reference evidence="1 2" key="1">
    <citation type="submission" date="2008-01" db="EMBL/GenBank/DDBJ databases">
        <authorList>
            <person name="Wagner-Dobler I."/>
            <person name="Ferriera S."/>
            <person name="Johnson J."/>
            <person name="Kravitz S."/>
            <person name="Beeson K."/>
            <person name="Sutton G."/>
            <person name="Rogers Y.-H."/>
            <person name="Friedman R."/>
            <person name="Frazier M."/>
            <person name="Venter J.C."/>
        </authorList>
    </citation>
    <scope>NUCLEOTIDE SEQUENCE [LARGE SCALE GENOMIC DNA]</scope>
    <source>
        <strain evidence="2">DSM 17067 / NCIMB 14079 / DFL-11</strain>
    </source>
</reference>
<evidence type="ECO:0008006" key="3">
    <source>
        <dbReference type="Google" id="ProtNLM"/>
    </source>
</evidence>